<dbReference type="PANTHER" id="PTHR40094:SF1">
    <property type="entry name" value="UBIQUITIN DOMAIN-CONTAINING PROTEIN"/>
    <property type="match status" value="1"/>
</dbReference>
<protein>
    <recommendedName>
        <fullName evidence="7">Alpha-2-macroglobulin</fullName>
    </recommendedName>
</protein>
<dbReference type="RefSeq" id="WP_139516083.1">
    <property type="nucleotide sequence ID" value="NZ_CP040896.1"/>
</dbReference>
<dbReference type="Pfam" id="PF01835">
    <property type="entry name" value="MG2"/>
    <property type="match status" value="1"/>
</dbReference>
<dbReference type="Gene3D" id="1.50.10.20">
    <property type="match status" value="1"/>
</dbReference>
<reference evidence="5 6" key="1">
    <citation type="submission" date="2019-06" db="EMBL/GenBank/DDBJ databases">
        <authorList>
            <person name="Srinivasan S."/>
        </authorList>
    </citation>
    <scope>NUCLEOTIDE SEQUENCE [LARGE SCALE GENOMIC DNA]</scope>
    <source>
        <strain evidence="5 6">17J68-5</strain>
    </source>
</reference>
<dbReference type="KEGG" id="hyj:FHG12_12690"/>
<evidence type="ECO:0000313" key="6">
    <source>
        <dbReference type="Proteomes" id="UP000305398"/>
    </source>
</evidence>
<evidence type="ECO:0000256" key="1">
    <source>
        <dbReference type="ARBA" id="ARBA00010556"/>
    </source>
</evidence>
<dbReference type="InterPro" id="IPR051802">
    <property type="entry name" value="YfhM-like"/>
</dbReference>
<feature type="domain" description="Alpha-2-macroglobulin" evidence="4">
    <location>
        <begin position="1293"/>
        <end position="1383"/>
    </location>
</feature>
<dbReference type="InterPro" id="IPR002890">
    <property type="entry name" value="MG2"/>
</dbReference>
<dbReference type="OrthoDB" id="9767116at2"/>
<evidence type="ECO:0000259" key="4">
    <source>
        <dbReference type="SMART" id="SM01360"/>
    </source>
</evidence>
<dbReference type="SMART" id="SM01359">
    <property type="entry name" value="A2M_N_2"/>
    <property type="match status" value="1"/>
</dbReference>
<dbReference type="InterPro" id="IPR001599">
    <property type="entry name" value="Macroglobln_a2"/>
</dbReference>
<dbReference type="Pfam" id="PF00207">
    <property type="entry name" value="A2M"/>
    <property type="match status" value="1"/>
</dbReference>
<evidence type="ECO:0000256" key="2">
    <source>
        <dbReference type="SAM" id="SignalP"/>
    </source>
</evidence>
<evidence type="ECO:0000259" key="3">
    <source>
        <dbReference type="SMART" id="SM01359"/>
    </source>
</evidence>
<dbReference type="SMART" id="SM01360">
    <property type="entry name" value="A2M"/>
    <property type="match status" value="1"/>
</dbReference>
<dbReference type="SUPFAM" id="SSF48239">
    <property type="entry name" value="Terpenoid cyclases/Protein prenyltransferases"/>
    <property type="match status" value="1"/>
</dbReference>
<keyword evidence="2" id="KW-0732">Signal</keyword>
<feature type="domain" description="Alpha-2-macroglobulin bait region" evidence="3">
    <location>
        <begin position="995"/>
        <end position="1134"/>
    </location>
</feature>
<dbReference type="Gene3D" id="2.60.40.1930">
    <property type="match status" value="1"/>
</dbReference>
<dbReference type="EMBL" id="CP040896">
    <property type="protein sequence ID" value="QDA60909.1"/>
    <property type="molecule type" value="Genomic_DNA"/>
</dbReference>
<dbReference type="PANTHER" id="PTHR40094">
    <property type="entry name" value="ALPHA-2-MACROGLOBULIN HOMOLOG"/>
    <property type="match status" value="1"/>
</dbReference>
<evidence type="ECO:0000313" key="5">
    <source>
        <dbReference type="EMBL" id="QDA60909.1"/>
    </source>
</evidence>
<gene>
    <name evidence="5" type="ORF">FHG12_12690</name>
</gene>
<organism evidence="5 6">
    <name type="scientific">Hymenobacter jejuensis</name>
    <dbReference type="NCBI Taxonomy" id="2502781"/>
    <lineage>
        <taxon>Bacteria</taxon>
        <taxon>Pseudomonadati</taxon>
        <taxon>Bacteroidota</taxon>
        <taxon>Cytophagia</taxon>
        <taxon>Cytophagales</taxon>
        <taxon>Hymenobacteraceae</taxon>
        <taxon>Hymenobacter</taxon>
    </lineage>
</organism>
<dbReference type="Proteomes" id="UP000305398">
    <property type="component" value="Chromosome"/>
</dbReference>
<sequence>MRSLPLFLLLCVLVFTVGSSAPVPPGANAKKWKQIDAFLKKNQTASAGKLVEEIYQQARRQQQTPEYLRALLYKLRLLEAKEEDSDEKSIDLIQNDLQTAQFPARPILHSLLAQLYATYYDQHRGQLYDRTPGATGPATDTTATSGLATWDAARLGAAVVEHYHASLSDEPQRQQQLLLKDLGDAIRGGDAEGRQLRPTLYDLLAHRAIDGLQNDEFYITRPAEQFRLANPALLAPAAEFARLPLEFPKADSLNGQFYALRALQQLTAFRLKDAQNLPALADVDLKRLRLVQEHAEFANKDSLFRQALARAADTYKALSISTEFLFAEADNVEESSPAQALILCREAVRRFPKSRGAQQSEALRKRIEAVELRFATEEVVLPNQPWLLRLEQRNVKRLYAKAYRISTAQIINNFNQNSNNQEFAKRYARALAAKPVAAWSLDVPGSQDYKSHSVQQAGPALPLGRYLIVVSTAEENPVKARGGLTTVYNSLQVSALSQVKRGSADSEGPEVLVLHRQSGAPLAGAHVLPFYEYYDQKSREYKPRRGTAVTTNAEGVAQIPVGVKTGENTQLRALLLTQGTDSLFETGYSYYRPRRLEVQDDQAQRRTFLYTDRAIYRPGQTLYFKGILTESRAGKSQLLTQRAVSLRFVDVNGQVVQTLPFTTNDFGSFHGSLVLPTSLLNGEMSLQTDDGSVSFAVEDYKRPMFQVAFEPVKGAPQLGKSVTMQGKATAYAGQPIDGATVRYRVVRRTVWPFFRPYGDALIRFPEPVERQDVEITNGTAQTDSAGGFRVTFTALADEEAQKQRGWRPGYVFEVTADVTDAAGETRTGQQSVSLGTSALTLRLEVPELLNRAQIPALSLITQNAAGEAVPAQGKLRLYRLTPPARGLRPRLWEKTDVEALTKELFVQKFPHDAYADEADESKWSRTLVLEQGFDTEKSPLLLALSAPLAQQTPGRYVLEATAEDADKQPTKAERYFTLYDPAAKELPVPTPDWFVTVQDSVRPGQTAQFLVGSSEAESRILVEAEAKGQTLLHQWLTLAAGEQRLVAVPVPATLGETQLYFHATQVRDNRLYMHTATVQIATPPAPLRLNIATFRDRLQPGQKETWRVTIQNADGKPAAAELLATLYDQSLDVFRVHAFENLSFPKSYFPALLAWNGQFETENSKVLFFANDGYEIISESRYYPLLNNWEYDGVPEAELPPAPGTRLYGRFSIMGNTDNGADLEIADQEALPNKAASAPRASASRSVKFAAPMVKKDEEISAAAGGVANSERKSSGREPDLSLIQARKNLQETAFWQPDLRTNDKGEIVLEFQMPEAVTRWQLLALAHDQQLHSGLLRRELVTQKQLQVTPNAPRFFREGDQLTLTAKLSNLTAKALSGNAQLFLFDARTQQPIEAKLLQGKARQKFRLKANQSLALGWNLQVPEGQEIPLEAVTYRVVAQAGEFSDGEENTLPVLPNRLLVTESLPLSVRGAGAKEFELKKLTSTTSATRRNYSLTLEMTQNPAWYAVQALPYLMEYPYECSEQTFSRLYANLLAARILTQNPRIRPVLEAWKRAATSGDKNALRSKLEQNQELKNLLLQETPWVRDGQTDTDRMRRLGELFDENHLRTETAKALTKLAQLQQPNGAFPWFEKMPDDRYITQLIVAGFGKLQRLGAFDAAQDERARPILTKALHYLDAQLQKDYSELRRQKGIDLKKNHLGDIHIQALYARSFWSKQPVAKADQPAFEYYRQQAATFWPTQNRYLQGFIALTLHRASAQSSVSQNIMKALAENALHSDELGMYWKEVRSGYYWREAPTETQATLIEAFDEVANDQKSVDEMKLWLLRQKQTQNWESTRATADACYALLLRGSDWLQPAQPLEVAVGGAVVKPNATEAGTGYFRTTFSAEQIKPTQGRVSIRKPDAGVAWGALYWQYFEQLDKITPAATPLQVERQLFREQRTAGGPVLERLTATTPLRVGDALVVRLVLRTDRDLEYVHLKDQRAAGLEPISQTSGYRYQGGLGYYESPRDAATNFFMGQLPKGTHVFEYRLRAAQSGNFSGGLSQIQCLYAPEFTSHSAGERLRIEPEKAR</sequence>
<dbReference type="InterPro" id="IPR008930">
    <property type="entry name" value="Terpenoid_cyclase/PrenylTrfase"/>
</dbReference>
<evidence type="ECO:0008006" key="7">
    <source>
        <dbReference type="Google" id="ProtNLM"/>
    </source>
</evidence>
<feature type="signal peptide" evidence="2">
    <location>
        <begin position="1"/>
        <end position="21"/>
    </location>
</feature>
<dbReference type="InterPro" id="IPR011625">
    <property type="entry name" value="A2M_N_BRD"/>
</dbReference>
<dbReference type="SMART" id="SM01419">
    <property type="entry name" value="Thiol-ester_cl"/>
    <property type="match status" value="1"/>
</dbReference>
<feature type="chain" id="PRO_5022797269" description="Alpha-2-macroglobulin" evidence="2">
    <location>
        <begin position="22"/>
        <end position="2073"/>
    </location>
</feature>
<dbReference type="Pfam" id="PF17973">
    <property type="entry name" value="bMG10"/>
    <property type="match status" value="1"/>
</dbReference>
<dbReference type="InterPro" id="IPR041246">
    <property type="entry name" value="Bact_MG10"/>
</dbReference>
<dbReference type="InterPro" id="IPR047565">
    <property type="entry name" value="Alpha-macroglob_thiol-ester_cl"/>
</dbReference>
<name>A0A5B8A1B6_9BACT</name>
<keyword evidence="6" id="KW-1185">Reference proteome</keyword>
<comment type="similarity">
    <text evidence="1">Belongs to the protease inhibitor I39 (alpha-2-macroglobulin) family. Bacterial alpha-2-macroglobulin subfamily.</text>
</comment>
<proteinExistence type="inferred from homology"/>
<accession>A0A5B8A1B6</accession>
<dbReference type="GO" id="GO:0004866">
    <property type="term" value="F:endopeptidase inhibitor activity"/>
    <property type="evidence" value="ECO:0007669"/>
    <property type="project" value="InterPro"/>
</dbReference>